<dbReference type="OrthoDB" id="9813368at2"/>
<keyword evidence="1" id="KW-0732">Signal</keyword>
<dbReference type="AlphaFoldDB" id="A0A6I4ZYP4"/>
<dbReference type="PROSITE" id="PS51272">
    <property type="entry name" value="SLH"/>
    <property type="match status" value="1"/>
</dbReference>
<evidence type="ECO:0000259" key="2">
    <source>
        <dbReference type="PROSITE" id="PS51272"/>
    </source>
</evidence>
<dbReference type="Pfam" id="PF00395">
    <property type="entry name" value="SLH"/>
    <property type="match status" value="1"/>
</dbReference>
<protein>
    <recommendedName>
        <fullName evidence="2">SLH domain-containing protein</fullName>
    </recommendedName>
</protein>
<comment type="caution">
    <text evidence="3">The sequence shown here is derived from an EMBL/GenBank/DDBJ whole genome shotgun (WGS) entry which is preliminary data.</text>
</comment>
<dbReference type="Proteomes" id="UP000468638">
    <property type="component" value="Unassembled WGS sequence"/>
</dbReference>
<proteinExistence type="predicted"/>
<dbReference type="EMBL" id="WMEQ01000007">
    <property type="protein sequence ID" value="MYL34046.1"/>
    <property type="molecule type" value="Genomic_DNA"/>
</dbReference>
<feature type="domain" description="SLH" evidence="2">
    <location>
        <begin position="11"/>
        <end position="62"/>
    </location>
</feature>
<name>A0A6I4ZYP4_9BACI</name>
<dbReference type="InterPro" id="IPR001119">
    <property type="entry name" value="SLH_dom"/>
</dbReference>
<accession>A0A6I4ZYP4</accession>
<evidence type="ECO:0000313" key="4">
    <source>
        <dbReference type="Proteomes" id="UP000468638"/>
    </source>
</evidence>
<reference evidence="3 4" key="1">
    <citation type="submission" date="2019-11" db="EMBL/GenBank/DDBJ databases">
        <title>Genome sequences of 17 halophilic strains isolated from different environments.</title>
        <authorList>
            <person name="Furrow R.E."/>
        </authorList>
    </citation>
    <scope>NUCLEOTIDE SEQUENCE [LARGE SCALE GENOMIC DNA]</scope>
    <source>
        <strain evidence="3 4">22514_16_FS</strain>
    </source>
</reference>
<organism evidence="3 4">
    <name type="scientific">Pontibacillus yanchengensis</name>
    <dbReference type="NCBI Taxonomy" id="462910"/>
    <lineage>
        <taxon>Bacteria</taxon>
        <taxon>Bacillati</taxon>
        <taxon>Bacillota</taxon>
        <taxon>Bacilli</taxon>
        <taxon>Bacillales</taxon>
        <taxon>Bacillaceae</taxon>
        <taxon>Pontibacillus</taxon>
    </lineage>
</organism>
<evidence type="ECO:0000313" key="3">
    <source>
        <dbReference type="EMBL" id="MYL34046.1"/>
    </source>
</evidence>
<gene>
    <name evidence="3" type="ORF">GLW05_10605</name>
</gene>
<sequence>MDLGWLFSPGVSYGFSDVSENYWAKEEIHYLSERFIIKGMNDGTFGPNNPLEYLLMEFLMML</sequence>
<evidence type="ECO:0000256" key="1">
    <source>
        <dbReference type="ARBA" id="ARBA00022729"/>
    </source>
</evidence>